<reference evidence="1 2" key="1">
    <citation type="journal article" date="2016" name="Nat. Commun.">
        <title>Extremotolerant tardigrade genome and improved radiotolerance of human cultured cells by tardigrade-unique protein.</title>
        <authorList>
            <person name="Hashimoto T."/>
            <person name="Horikawa D.D."/>
            <person name="Saito Y."/>
            <person name="Kuwahara H."/>
            <person name="Kozuka-Hata H."/>
            <person name="Shin-I T."/>
            <person name="Minakuchi Y."/>
            <person name="Ohishi K."/>
            <person name="Motoyama A."/>
            <person name="Aizu T."/>
            <person name="Enomoto A."/>
            <person name="Kondo K."/>
            <person name="Tanaka S."/>
            <person name="Hara Y."/>
            <person name="Koshikawa S."/>
            <person name="Sagara H."/>
            <person name="Miura T."/>
            <person name="Yokobori S."/>
            <person name="Miyagawa K."/>
            <person name="Suzuki Y."/>
            <person name="Kubo T."/>
            <person name="Oyama M."/>
            <person name="Kohara Y."/>
            <person name="Fujiyama A."/>
            <person name="Arakawa K."/>
            <person name="Katayama T."/>
            <person name="Toyoda A."/>
            <person name="Kunieda T."/>
        </authorList>
    </citation>
    <scope>NUCLEOTIDE SEQUENCE [LARGE SCALE GENOMIC DNA]</scope>
    <source>
        <strain evidence="1 2">YOKOZUNA-1</strain>
    </source>
</reference>
<dbReference type="Proteomes" id="UP000186922">
    <property type="component" value="Unassembled WGS sequence"/>
</dbReference>
<dbReference type="EMBL" id="BDGG01000012">
    <property type="protein sequence ID" value="GAV05497.1"/>
    <property type="molecule type" value="Genomic_DNA"/>
</dbReference>
<dbReference type="AlphaFoldDB" id="A0A1D1VVK1"/>
<comment type="caution">
    <text evidence="1">The sequence shown here is derived from an EMBL/GenBank/DDBJ whole genome shotgun (WGS) entry which is preliminary data.</text>
</comment>
<protein>
    <submittedName>
        <fullName evidence="1">Uncharacterized protein</fullName>
    </submittedName>
</protein>
<evidence type="ECO:0000313" key="1">
    <source>
        <dbReference type="EMBL" id="GAV05497.1"/>
    </source>
</evidence>
<accession>A0A1D1VVK1</accession>
<proteinExistence type="predicted"/>
<gene>
    <name evidence="1" type="primary">RvY_15621</name>
    <name evidence="1" type="synonym">RvY_15621.1</name>
    <name evidence="1" type="ORF">RvY_15621-1</name>
</gene>
<organism evidence="1 2">
    <name type="scientific">Ramazzottius varieornatus</name>
    <name type="common">Water bear</name>
    <name type="synonym">Tardigrade</name>
    <dbReference type="NCBI Taxonomy" id="947166"/>
    <lineage>
        <taxon>Eukaryota</taxon>
        <taxon>Metazoa</taxon>
        <taxon>Ecdysozoa</taxon>
        <taxon>Tardigrada</taxon>
        <taxon>Eutardigrada</taxon>
        <taxon>Parachela</taxon>
        <taxon>Hypsibioidea</taxon>
        <taxon>Ramazzottiidae</taxon>
        <taxon>Ramazzottius</taxon>
    </lineage>
</organism>
<evidence type="ECO:0000313" key="2">
    <source>
        <dbReference type="Proteomes" id="UP000186922"/>
    </source>
</evidence>
<name>A0A1D1VVK1_RAMVA</name>
<sequence length="267" mass="30637">MSRQLAKGLNITHLLLDGFSCMDGIHNLSFFHKSISQDRSGAEPISTIAFRRCRFDLIGHFIHFDPNWELYPHEDCIFEPLTAEYTAWTFNPSRILRLHQTSKQLRGSLARELDQCFEPLPQNLLDKVASKAIQLPAAAQLRWKRELKRYPIPILLQYKVDMCSRSSFTCQALQQLEKNSEQLTINSLQHYISSVQLAVVQWSDKRSQVARGVSTYGAAHDVTNDTTTGGAAKVARSKLNFSDFYFTHCLFTRFTHCPVPERLSEER</sequence>
<keyword evidence="2" id="KW-1185">Reference proteome</keyword>